<organism evidence="4 5">
    <name type="scientific">Ferrimonas lipolytica</name>
    <dbReference type="NCBI Taxonomy" id="2724191"/>
    <lineage>
        <taxon>Bacteria</taxon>
        <taxon>Pseudomonadati</taxon>
        <taxon>Pseudomonadota</taxon>
        <taxon>Gammaproteobacteria</taxon>
        <taxon>Alteromonadales</taxon>
        <taxon>Ferrimonadaceae</taxon>
        <taxon>Ferrimonas</taxon>
    </lineage>
</organism>
<evidence type="ECO:0000256" key="2">
    <source>
        <dbReference type="SAM" id="MobiDB-lite"/>
    </source>
</evidence>
<sequence length="549" mass="60176">MLNTQALLWEPASRQVSISLDPQLHQQLNVDDIEKLLKKSRFREFEPHHDLWEKTLTELKLENCDAPIPLRVATQVDGSWQLQVEPDLMALVATITLPRGGKPATLEQLLPLIKAQKVQHGLSRRAIKGLLECNSSAQPGSKHQATIAQGKPPSKGKDGYLERLVALPSERKLTPQKKDEQRVDMRNLGSPKMVGRGDLLMRRHPPQPGKNGYDLYGTVLPAERGQVAAFIAGDGAEISPNDPHLIIAARTGLPMEINNGIAVEELLSVNEVTVRTGNLNFIGAIEIKGNVEEGMLVEATGSIHIGGSVEGAIIKAGGDILVNQGVIGRQREDGTLAAQLQAGGNIQAQYAQYTDINAIGDISVELHCQHCLLQSEQNIFIGDPQRGQGGLIGGKATARRQLYCVELGAKAGAETRVTIGRDYHDLKRQIEQLHHVPSEISKEIITLQLHKKKLLTEGTGQAEITAIDSLVADHQSQLNENQQQLEQLETTLADFYQHVNVQVLKKLHPRVAFEIGKERFTSIEEAGPSKVAVDQGTLIIESFAVPKWR</sequence>
<dbReference type="Proteomes" id="UP000501602">
    <property type="component" value="Chromosome"/>
</dbReference>
<reference evidence="4 5" key="1">
    <citation type="submission" date="2020-04" db="EMBL/GenBank/DDBJ databases">
        <title>Ferrimonas sp. S7 isolated from sea water.</title>
        <authorList>
            <person name="Bae S.S."/>
            <person name="Baek K."/>
        </authorList>
    </citation>
    <scope>NUCLEOTIDE SEQUENCE [LARGE SCALE GENOMIC DNA]</scope>
    <source>
        <strain evidence="4 5">S7</strain>
    </source>
</reference>
<name>A0A6H1U8Z2_9GAMM</name>
<dbReference type="InterPro" id="IPR005646">
    <property type="entry name" value="FapA"/>
</dbReference>
<dbReference type="Pfam" id="PF20250">
    <property type="entry name" value="FapA_N"/>
    <property type="match status" value="1"/>
</dbReference>
<feature type="region of interest" description="Disordered" evidence="2">
    <location>
        <begin position="135"/>
        <end position="158"/>
    </location>
</feature>
<dbReference type="InterPro" id="IPR046866">
    <property type="entry name" value="FapA_N"/>
</dbReference>
<evidence type="ECO:0000259" key="3">
    <source>
        <dbReference type="Pfam" id="PF20250"/>
    </source>
</evidence>
<dbReference type="PANTHER" id="PTHR38032:SF1">
    <property type="entry name" value="RNA-BINDING PROTEIN KHPB N-TERMINAL DOMAIN-CONTAINING PROTEIN"/>
    <property type="match status" value="1"/>
</dbReference>
<dbReference type="AlphaFoldDB" id="A0A6H1U8Z2"/>
<keyword evidence="1" id="KW-0175">Coiled coil</keyword>
<dbReference type="Pfam" id="PF03961">
    <property type="entry name" value="FapA"/>
    <property type="match status" value="1"/>
</dbReference>
<dbReference type="KEGG" id="fes:HER31_00495"/>
<feature type="domain" description="Flagellar Assembly Protein A N-terminal region" evidence="3">
    <location>
        <begin position="81"/>
        <end position="259"/>
    </location>
</feature>
<protein>
    <submittedName>
        <fullName evidence="4">DUF342 domain-containing protein</fullName>
    </submittedName>
</protein>
<gene>
    <name evidence="4" type="ORF">HER31_00495</name>
</gene>
<dbReference type="EMBL" id="CP051180">
    <property type="protein sequence ID" value="QIZ75515.1"/>
    <property type="molecule type" value="Genomic_DNA"/>
</dbReference>
<dbReference type="InterPro" id="IPR046865">
    <property type="entry name" value="FapA_b_solenoid"/>
</dbReference>
<accession>A0A6H1U8Z2</accession>
<evidence type="ECO:0000313" key="5">
    <source>
        <dbReference type="Proteomes" id="UP000501602"/>
    </source>
</evidence>
<dbReference type="PANTHER" id="PTHR38032">
    <property type="entry name" value="POLYMERASE-RELATED"/>
    <property type="match status" value="1"/>
</dbReference>
<proteinExistence type="predicted"/>
<evidence type="ECO:0000313" key="4">
    <source>
        <dbReference type="EMBL" id="QIZ75515.1"/>
    </source>
</evidence>
<feature type="coiled-coil region" evidence="1">
    <location>
        <begin position="471"/>
        <end position="498"/>
    </location>
</feature>
<keyword evidence="5" id="KW-1185">Reference proteome</keyword>
<dbReference type="RefSeq" id="WP_168658776.1">
    <property type="nucleotide sequence ID" value="NZ_CP051180.1"/>
</dbReference>
<feature type="compositionally biased region" description="Polar residues" evidence="2">
    <location>
        <begin position="135"/>
        <end position="147"/>
    </location>
</feature>
<evidence type="ECO:0000256" key="1">
    <source>
        <dbReference type="SAM" id="Coils"/>
    </source>
</evidence>